<dbReference type="RefSeq" id="WP_100082309.1">
    <property type="nucleotide sequence ID" value="NZ_LT608334.1"/>
</dbReference>
<feature type="transmembrane region" description="Helical" evidence="2">
    <location>
        <begin position="50"/>
        <end position="69"/>
    </location>
</feature>
<feature type="transmembrane region" description="Helical" evidence="2">
    <location>
        <begin position="25"/>
        <end position="44"/>
    </location>
</feature>
<dbReference type="InterPro" id="IPR007251">
    <property type="entry name" value="Iron_permease_Fet4"/>
</dbReference>
<evidence type="ECO:0000313" key="3">
    <source>
        <dbReference type="EMBL" id="SCM78842.1"/>
    </source>
</evidence>
<reference evidence="3" key="1">
    <citation type="submission" date="2016-08" db="EMBL/GenBank/DDBJ databases">
        <authorList>
            <person name="Seilhamer J.J."/>
        </authorList>
    </citation>
    <scope>NUCLEOTIDE SEQUENCE</scope>
    <source>
        <strain evidence="3">86</strain>
    </source>
</reference>
<evidence type="ECO:0008006" key="4">
    <source>
        <dbReference type="Google" id="ProtNLM"/>
    </source>
</evidence>
<evidence type="ECO:0000256" key="1">
    <source>
        <dbReference type="SAM" id="Coils"/>
    </source>
</evidence>
<dbReference type="GO" id="GO:0055085">
    <property type="term" value="P:transmembrane transport"/>
    <property type="evidence" value="ECO:0007669"/>
    <property type="project" value="InterPro"/>
</dbReference>
<sequence>MNGSAASRLFSKFASTMSELSGRPVTFALAVTLVVVWAISGPFFGFSETWQLVINTSTTIVTFLMVFVLQNSQNRDGKALQAKIDELILTSGAQNKFIGIEKLDEEEIREVSQTLAEKAEELEEVADRAEALDEAAGKKPESG</sequence>
<accession>A0A212LMT0</accession>
<name>A0A212LMT0_9HYPH</name>
<keyword evidence="2" id="KW-0472">Membrane</keyword>
<gene>
    <name evidence="3" type="ORF">KL86PLE_90106</name>
</gene>
<keyword evidence="2" id="KW-1133">Transmembrane helix</keyword>
<organism evidence="3">
    <name type="scientific">uncultured Pleomorphomonas sp</name>
    <dbReference type="NCBI Taxonomy" id="442121"/>
    <lineage>
        <taxon>Bacteria</taxon>
        <taxon>Pseudomonadati</taxon>
        <taxon>Pseudomonadota</taxon>
        <taxon>Alphaproteobacteria</taxon>
        <taxon>Hyphomicrobiales</taxon>
        <taxon>Pleomorphomonadaceae</taxon>
        <taxon>Pleomorphomonas</taxon>
        <taxon>environmental samples</taxon>
    </lineage>
</organism>
<evidence type="ECO:0000256" key="2">
    <source>
        <dbReference type="SAM" id="Phobius"/>
    </source>
</evidence>
<dbReference type="Pfam" id="PF04120">
    <property type="entry name" value="Iron_permease"/>
    <property type="match status" value="1"/>
</dbReference>
<dbReference type="AlphaFoldDB" id="A0A212LMT0"/>
<keyword evidence="2" id="KW-0812">Transmembrane</keyword>
<proteinExistence type="predicted"/>
<keyword evidence="1" id="KW-0175">Coiled coil</keyword>
<protein>
    <recommendedName>
        <fullName evidence="4">Iron permease</fullName>
    </recommendedName>
</protein>
<feature type="coiled-coil region" evidence="1">
    <location>
        <begin position="105"/>
        <end position="135"/>
    </location>
</feature>
<dbReference type="EMBL" id="FMJD01000013">
    <property type="protein sequence ID" value="SCM78842.1"/>
    <property type="molecule type" value="Genomic_DNA"/>
</dbReference>